<evidence type="ECO:0000256" key="4">
    <source>
        <dbReference type="ARBA" id="ARBA00023163"/>
    </source>
</evidence>
<dbReference type="InterPro" id="IPR000847">
    <property type="entry name" value="LysR_HTH_N"/>
</dbReference>
<dbReference type="InterPro" id="IPR005119">
    <property type="entry name" value="LysR_subst-bd"/>
</dbReference>
<dbReference type="SUPFAM" id="SSF46785">
    <property type="entry name" value="Winged helix' DNA-binding domain"/>
    <property type="match status" value="1"/>
</dbReference>
<proteinExistence type="inferred from homology"/>
<evidence type="ECO:0000256" key="3">
    <source>
        <dbReference type="ARBA" id="ARBA00023125"/>
    </source>
</evidence>
<keyword evidence="3" id="KW-0238">DNA-binding</keyword>
<accession>A0ABZ2GEA4</accession>
<evidence type="ECO:0000256" key="2">
    <source>
        <dbReference type="ARBA" id="ARBA00023015"/>
    </source>
</evidence>
<feature type="domain" description="HTH lysR-type" evidence="5">
    <location>
        <begin position="12"/>
        <end position="69"/>
    </location>
</feature>
<evidence type="ECO:0000313" key="7">
    <source>
        <dbReference type="Proteomes" id="UP001379444"/>
    </source>
</evidence>
<protein>
    <submittedName>
        <fullName evidence="6">LysR substrate-binding domain-containing protein</fullName>
    </submittedName>
</protein>
<dbReference type="CDD" id="cd08464">
    <property type="entry name" value="PBP2_DntR_like_2"/>
    <property type="match status" value="1"/>
</dbReference>
<dbReference type="Pfam" id="PF03466">
    <property type="entry name" value="LysR_substrate"/>
    <property type="match status" value="1"/>
</dbReference>
<keyword evidence="2" id="KW-0805">Transcription regulation</keyword>
<dbReference type="InterPro" id="IPR036390">
    <property type="entry name" value="WH_DNA-bd_sf"/>
</dbReference>
<evidence type="ECO:0000259" key="5">
    <source>
        <dbReference type="PROSITE" id="PS50931"/>
    </source>
</evidence>
<comment type="similarity">
    <text evidence="1">Belongs to the LysR transcriptional regulatory family.</text>
</comment>
<dbReference type="InterPro" id="IPR036388">
    <property type="entry name" value="WH-like_DNA-bd_sf"/>
</dbReference>
<dbReference type="Gene3D" id="1.10.10.10">
    <property type="entry name" value="Winged helix-like DNA-binding domain superfamily/Winged helix DNA-binding domain"/>
    <property type="match status" value="1"/>
</dbReference>
<dbReference type="PRINTS" id="PR00039">
    <property type="entry name" value="HTHLYSR"/>
</dbReference>
<dbReference type="PANTHER" id="PTHR30118">
    <property type="entry name" value="HTH-TYPE TRANSCRIPTIONAL REGULATOR LEUO-RELATED"/>
    <property type="match status" value="1"/>
</dbReference>
<name>A0ABZ2GEA4_9GAMM</name>
<organism evidence="6 7">
    <name type="scientific">Pectobacterium cacticida</name>
    <dbReference type="NCBI Taxonomy" id="69221"/>
    <lineage>
        <taxon>Bacteria</taxon>
        <taxon>Pseudomonadati</taxon>
        <taxon>Pseudomonadota</taxon>
        <taxon>Gammaproteobacteria</taxon>
        <taxon>Enterobacterales</taxon>
        <taxon>Pectobacteriaceae</taxon>
        <taxon>Pectobacterium</taxon>
    </lineage>
</organism>
<dbReference type="InterPro" id="IPR050389">
    <property type="entry name" value="LysR-type_TF"/>
</dbReference>
<evidence type="ECO:0000256" key="1">
    <source>
        <dbReference type="ARBA" id="ARBA00009437"/>
    </source>
</evidence>
<dbReference type="PANTHER" id="PTHR30118:SF15">
    <property type="entry name" value="TRANSCRIPTIONAL REGULATORY PROTEIN"/>
    <property type="match status" value="1"/>
</dbReference>
<gene>
    <name evidence="6" type="ORF">QNA12_11085</name>
</gene>
<keyword evidence="7" id="KW-1185">Reference proteome</keyword>
<dbReference type="SUPFAM" id="SSF53850">
    <property type="entry name" value="Periplasmic binding protein-like II"/>
    <property type="match status" value="1"/>
</dbReference>
<dbReference type="PROSITE" id="PS50931">
    <property type="entry name" value="HTH_LYSR"/>
    <property type="match status" value="1"/>
</dbReference>
<keyword evidence="4" id="KW-0804">Transcription</keyword>
<dbReference type="RefSeq" id="WP_264498925.1">
    <property type="nucleotide sequence ID" value="NZ_CP109947.1"/>
</dbReference>
<sequence>MKKIIENDFSRIDLNLMTVFMVLYREASVTRTAAILHLGQPAISGALKRLREMFKDPLFVRSVKGMLPTPRAELLMKNMQPLMEELHAVLFDAPTFSPETANQTFRLGMSDWAEHWLMPMLLPEIMHEAPGVEFHIIATDPYQVRQLLDEENVDIAVSLNKQTTGEMLSESVMSMGFCTLWSEQQIAFNGPLTVNEFIAYEHLLVSYREANRSEIDRQLANHGMQRRVRYVSPHFSSFPLMLMSMPVFATVPEGLARRWQQHFDLQTSEVPVTCQPFTLCLLRHRRRAEDPALNWLMTKLRKIMQT</sequence>
<reference evidence="6 7" key="1">
    <citation type="journal article" date="2024" name="Front. Plant Sci.">
        <title>Comprehensive phenomic and genomic studies of the species, Pectobacterium cacticida and proposal for reclassification as Alcorniella cacticida comb. nov.</title>
        <authorList>
            <person name="Jonca J."/>
            <person name="Pirhonen M."/>
            <person name="Waleron M.M."/>
            <person name="Gawor J."/>
            <person name="Mrozik A."/>
            <person name="Smoktunowicz M."/>
            <person name="Waleron K."/>
            <person name="Waleron M."/>
        </authorList>
    </citation>
    <scope>NUCLEOTIDE SEQUENCE [LARGE SCALE GENOMIC DNA]</scope>
    <source>
        <strain evidence="6 7">DPMP6</strain>
    </source>
</reference>
<dbReference type="EMBL" id="CP125967">
    <property type="protein sequence ID" value="WWO40231.1"/>
    <property type="molecule type" value="Genomic_DNA"/>
</dbReference>
<dbReference type="Gene3D" id="3.40.190.10">
    <property type="entry name" value="Periplasmic binding protein-like II"/>
    <property type="match status" value="2"/>
</dbReference>
<evidence type="ECO:0000313" key="6">
    <source>
        <dbReference type="EMBL" id="WWO40231.1"/>
    </source>
</evidence>
<dbReference type="Proteomes" id="UP001379444">
    <property type="component" value="Chromosome"/>
</dbReference>
<dbReference type="Pfam" id="PF00126">
    <property type="entry name" value="HTH_1"/>
    <property type="match status" value="1"/>
</dbReference>